<dbReference type="GeneID" id="129925914"/>
<gene>
    <name evidence="5" type="primary">LOC129925914</name>
</gene>
<dbReference type="Gene3D" id="3.40.50.410">
    <property type="entry name" value="von Willebrand factor, type A domain"/>
    <property type="match status" value="1"/>
</dbReference>
<keyword evidence="1" id="KW-1133">Transmembrane helix</keyword>
<name>A0A9W3A891_BIOGL</name>
<evidence type="ECO:0000259" key="3">
    <source>
        <dbReference type="PROSITE" id="PS50234"/>
    </source>
</evidence>
<evidence type="ECO:0000313" key="5">
    <source>
        <dbReference type="RefSeq" id="XP_055883466.1"/>
    </source>
</evidence>
<dbReference type="PRINTS" id="PR00453">
    <property type="entry name" value="VWFADOMAIN"/>
</dbReference>
<feature type="signal peptide" evidence="2">
    <location>
        <begin position="1"/>
        <end position="30"/>
    </location>
</feature>
<dbReference type="InterPro" id="IPR050525">
    <property type="entry name" value="ECM_Assembly_Org"/>
</dbReference>
<keyword evidence="2" id="KW-0732">Signal</keyword>
<keyword evidence="1" id="KW-0812">Transmembrane</keyword>
<evidence type="ECO:0000256" key="1">
    <source>
        <dbReference type="SAM" id="Phobius"/>
    </source>
</evidence>
<sequence length="818" mass="89818">MTKPVSILVYKFILLFMSVFVIRPNITVEAKENCAQKLDLVIILDTSSSVTWPNFKLSIAFIQNLIRPLQIGPDNIRVALMRYSNDVEVLSNLGERMNKEEKEKDVLKIKYKHGNTHTHEALNKTRTDVLVEKKGDRPEVQDLVVLITDGRSTKRGTKEEAMKLKSKQYLKILTIGVTKDIDEPELRNVSSGTDLFLKIDSFADFNRHLDQLKPVVCSGGNVSLNAQPSDQGVKGKNDSSLQNFETSTTFKTRLTSYNHHTQMMTFMPLTITHQPESVSSHVESGSIFSTSSVFSVTSIPSLPLITLDSSVMPSLSISQTVISQLTPVSETSLLPSFMNTDLFSSTVQDILSTSSLAFSESDFRTSQSIKDTVVLPWISAHEMLSPTFSSPIYLSSFILNMLLSPSSSEIMPSLVSSGSEIRSSITETGVLDISSSNLDTIILPSSSILEIGSIFPSPSISDTVISPSPSISDTVISPSPSISDTVTFSSPSFSNIVIFSSPSISDTVQFPLPLILPSITDTVIQSLTLTSKLKSISSTYSDIPLSNDFNTISDLTDIETSLASNRNSLEFVSESGLHNIDMAPVTDTLTDVSNKHTDTLVSPSSMSIDTLMSSRLTSVSKTTSLKVYPRDSQEYLSLMNNEQSSIFFSLENSKRVSKTVSLTSTVQVMSTLLSKMNYPDQNRDPNNKMPSFVPTNSIMTSSEVSFSLPKELSSLSSIRTSSLKNNKLMESFTSYTNQFTERAEPTSSSVWHQSVMIENYNTSILTGAETRRTLWTYLSATIAGFIAVLLAGICLAVVSRKSQERARQEAAQINVEAQ</sequence>
<feature type="domain" description="VWFA" evidence="3">
    <location>
        <begin position="39"/>
        <end position="216"/>
    </location>
</feature>
<organism evidence="4 5">
    <name type="scientific">Biomphalaria glabrata</name>
    <name type="common">Bloodfluke planorb</name>
    <name type="synonym">Freshwater snail</name>
    <dbReference type="NCBI Taxonomy" id="6526"/>
    <lineage>
        <taxon>Eukaryota</taxon>
        <taxon>Metazoa</taxon>
        <taxon>Spiralia</taxon>
        <taxon>Lophotrochozoa</taxon>
        <taxon>Mollusca</taxon>
        <taxon>Gastropoda</taxon>
        <taxon>Heterobranchia</taxon>
        <taxon>Euthyneura</taxon>
        <taxon>Panpulmonata</taxon>
        <taxon>Hygrophila</taxon>
        <taxon>Lymnaeoidea</taxon>
        <taxon>Planorbidae</taxon>
        <taxon>Biomphalaria</taxon>
    </lineage>
</organism>
<dbReference type="PANTHER" id="PTHR24020">
    <property type="entry name" value="COLLAGEN ALPHA"/>
    <property type="match status" value="1"/>
</dbReference>
<dbReference type="PROSITE" id="PS50234">
    <property type="entry name" value="VWFA"/>
    <property type="match status" value="1"/>
</dbReference>
<protein>
    <submittedName>
        <fullName evidence="5">Mucin-2-like isoform X1</fullName>
    </submittedName>
</protein>
<feature type="transmembrane region" description="Helical" evidence="1">
    <location>
        <begin position="774"/>
        <end position="798"/>
    </location>
</feature>
<reference evidence="5" key="1">
    <citation type="submission" date="2025-08" db="UniProtKB">
        <authorList>
            <consortium name="RefSeq"/>
        </authorList>
    </citation>
    <scope>IDENTIFICATION</scope>
</reference>
<dbReference type="SMART" id="SM00327">
    <property type="entry name" value="VWA"/>
    <property type="match status" value="1"/>
</dbReference>
<dbReference type="RefSeq" id="XP_055883466.1">
    <property type="nucleotide sequence ID" value="XM_056027491.1"/>
</dbReference>
<dbReference type="InterPro" id="IPR036465">
    <property type="entry name" value="vWFA_dom_sf"/>
</dbReference>
<keyword evidence="1" id="KW-0472">Membrane</keyword>
<dbReference type="Pfam" id="PF00092">
    <property type="entry name" value="VWA"/>
    <property type="match status" value="1"/>
</dbReference>
<dbReference type="InterPro" id="IPR002035">
    <property type="entry name" value="VWF_A"/>
</dbReference>
<evidence type="ECO:0000256" key="2">
    <source>
        <dbReference type="SAM" id="SignalP"/>
    </source>
</evidence>
<dbReference type="AlphaFoldDB" id="A0A9W3A891"/>
<dbReference type="PANTHER" id="PTHR24020:SF84">
    <property type="entry name" value="VWFA DOMAIN-CONTAINING PROTEIN"/>
    <property type="match status" value="1"/>
</dbReference>
<feature type="chain" id="PRO_5040863419" evidence="2">
    <location>
        <begin position="31"/>
        <end position="818"/>
    </location>
</feature>
<accession>A0A9W3A891</accession>
<dbReference type="Proteomes" id="UP001165740">
    <property type="component" value="Chromosome 4"/>
</dbReference>
<proteinExistence type="predicted"/>
<dbReference type="OrthoDB" id="6162049at2759"/>
<dbReference type="SUPFAM" id="SSF53300">
    <property type="entry name" value="vWA-like"/>
    <property type="match status" value="1"/>
</dbReference>
<keyword evidence="4" id="KW-1185">Reference proteome</keyword>
<evidence type="ECO:0000313" key="4">
    <source>
        <dbReference type="Proteomes" id="UP001165740"/>
    </source>
</evidence>
<dbReference type="CDD" id="cd01450">
    <property type="entry name" value="vWFA_subfamily_ECM"/>
    <property type="match status" value="1"/>
</dbReference>